<sequence length="224" mass="25993">MTSENQRNLIVGVNAATKFLFIFTKNIHTGQSEQKVLEYESIENFFEHISAISNMNQIKAIIFCTFEIAFMSCTEAYNFRLKCREFCQKNGIFCYLCGHNELTAFTALSNTKTMVNEGEEVMVVYSTIGGAVMIYFLIREKHYCRIFDIHVSMFPKILQENFMHNCKPKKVVVMIDQFMNPAIENTKDLFKKYNPSLLIHNTYQETLKNEASIEKLLHLMGVID</sequence>
<evidence type="ECO:0000313" key="1">
    <source>
        <dbReference type="Proteomes" id="UP000887579"/>
    </source>
</evidence>
<accession>A0AC34G6Z3</accession>
<protein>
    <submittedName>
        <fullName evidence="2">Uncharacterized protein</fullName>
    </submittedName>
</protein>
<reference evidence="2" key="1">
    <citation type="submission" date="2022-11" db="UniProtKB">
        <authorList>
            <consortium name="WormBaseParasite"/>
        </authorList>
    </citation>
    <scope>IDENTIFICATION</scope>
</reference>
<organism evidence="1 2">
    <name type="scientific">Panagrolaimus sp. ES5</name>
    <dbReference type="NCBI Taxonomy" id="591445"/>
    <lineage>
        <taxon>Eukaryota</taxon>
        <taxon>Metazoa</taxon>
        <taxon>Ecdysozoa</taxon>
        <taxon>Nematoda</taxon>
        <taxon>Chromadorea</taxon>
        <taxon>Rhabditida</taxon>
        <taxon>Tylenchina</taxon>
        <taxon>Panagrolaimomorpha</taxon>
        <taxon>Panagrolaimoidea</taxon>
        <taxon>Panagrolaimidae</taxon>
        <taxon>Panagrolaimus</taxon>
    </lineage>
</organism>
<dbReference type="WBParaSite" id="ES5_v2.g25313.t1">
    <property type="protein sequence ID" value="ES5_v2.g25313.t1"/>
    <property type="gene ID" value="ES5_v2.g25313"/>
</dbReference>
<evidence type="ECO:0000313" key="2">
    <source>
        <dbReference type="WBParaSite" id="ES5_v2.g25313.t1"/>
    </source>
</evidence>
<proteinExistence type="predicted"/>
<name>A0AC34G6Z3_9BILA</name>
<dbReference type="Proteomes" id="UP000887579">
    <property type="component" value="Unplaced"/>
</dbReference>